<feature type="transmembrane region" description="Helical" evidence="7">
    <location>
        <begin position="318"/>
        <end position="334"/>
    </location>
</feature>
<dbReference type="PANTHER" id="PTHR21716">
    <property type="entry name" value="TRANSMEMBRANE PROTEIN"/>
    <property type="match status" value="1"/>
</dbReference>
<reference evidence="9" key="1">
    <citation type="submission" date="2025-08" db="UniProtKB">
        <authorList>
            <consortium name="RefSeq"/>
        </authorList>
    </citation>
    <scope>IDENTIFICATION</scope>
</reference>
<evidence type="ECO:0000256" key="5">
    <source>
        <dbReference type="ARBA" id="ARBA00023136"/>
    </source>
</evidence>
<dbReference type="PANTHER" id="PTHR21716:SF4">
    <property type="entry name" value="TRANSMEMBRANE PROTEIN 245"/>
    <property type="match status" value="1"/>
</dbReference>
<feature type="transmembrane region" description="Helical" evidence="7">
    <location>
        <begin position="47"/>
        <end position="64"/>
    </location>
</feature>
<feature type="transmembrane region" description="Helical" evidence="7">
    <location>
        <begin position="691"/>
        <end position="719"/>
    </location>
</feature>
<keyword evidence="5 7" id="KW-0472">Membrane</keyword>
<keyword evidence="8" id="KW-1185">Reference proteome</keyword>
<dbReference type="Pfam" id="PF01594">
    <property type="entry name" value="AI-2E_transport"/>
    <property type="match status" value="1"/>
</dbReference>
<feature type="transmembrane region" description="Helical" evidence="7">
    <location>
        <begin position="177"/>
        <end position="196"/>
    </location>
</feature>
<comment type="similarity">
    <text evidence="2">Belongs to the autoinducer-2 exporter (AI-2E) (TC 2.A.86) family.</text>
</comment>
<evidence type="ECO:0000256" key="4">
    <source>
        <dbReference type="ARBA" id="ARBA00022989"/>
    </source>
</evidence>
<dbReference type="InterPro" id="IPR002549">
    <property type="entry name" value="AI-2E-like"/>
</dbReference>
<evidence type="ECO:0000313" key="9">
    <source>
        <dbReference type="RefSeq" id="XP_003740432.1"/>
    </source>
</evidence>
<evidence type="ECO:0000256" key="1">
    <source>
        <dbReference type="ARBA" id="ARBA00004141"/>
    </source>
</evidence>
<feature type="transmembrane region" description="Helical" evidence="7">
    <location>
        <begin position="203"/>
        <end position="221"/>
    </location>
</feature>
<evidence type="ECO:0000256" key="7">
    <source>
        <dbReference type="SAM" id="Phobius"/>
    </source>
</evidence>
<dbReference type="AlphaFoldDB" id="A0AAJ6VWE1"/>
<feature type="transmembrane region" description="Helical" evidence="7">
    <location>
        <begin position="112"/>
        <end position="132"/>
    </location>
</feature>
<accession>A0AAJ6VWE1</accession>
<dbReference type="GeneID" id="100908634"/>
<evidence type="ECO:0000256" key="6">
    <source>
        <dbReference type="SAM" id="MobiDB-lite"/>
    </source>
</evidence>
<feature type="transmembrane region" description="Helical" evidence="7">
    <location>
        <begin position="608"/>
        <end position="627"/>
    </location>
</feature>
<feature type="region of interest" description="Disordered" evidence="6">
    <location>
        <begin position="813"/>
        <end position="836"/>
    </location>
</feature>
<feature type="transmembrane region" description="Helical" evidence="7">
    <location>
        <begin position="731"/>
        <end position="751"/>
    </location>
</feature>
<evidence type="ECO:0000256" key="3">
    <source>
        <dbReference type="ARBA" id="ARBA00022692"/>
    </source>
</evidence>
<name>A0AAJ6VWE1_9ACAR</name>
<dbReference type="Proteomes" id="UP000694867">
    <property type="component" value="Unplaced"/>
</dbReference>
<feature type="transmembrane region" description="Helical" evidence="7">
    <location>
        <begin position="144"/>
        <end position="171"/>
    </location>
</feature>
<feature type="transmembrane region" description="Helical" evidence="7">
    <location>
        <begin position="661"/>
        <end position="679"/>
    </location>
</feature>
<feature type="transmembrane region" description="Helical" evidence="7">
    <location>
        <begin position="763"/>
        <end position="791"/>
    </location>
</feature>
<feature type="compositionally biased region" description="Acidic residues" evidence="6">
    <location>
        <begin position="272"/>
        <end position="282"/>
    </location>
</feature>
<organism evidence="8 9">
    <name type="scientific">Galendromus occidentalis</name>
    <name type="common">western predatory mite</name>
    <dbReference type="NCBI Taxonomy" id="34638"/>
    <lineage>
        <taxon>Eukaryota</taxon>
        <taxon>Metazoa</taxon>
        <taxon>Ecdysozoa</taxon>
        <taxon>Arthropoda</taxon>
        <taxon>Chelicerata</taxon>
        <taxon>Arachnida</taxon>
        <taxon>Acari</taxon>
        <taxon>Parasitiformes</taxon>
        <taxon>Mesostigmata</taxon>
        <taxon>Gamasina</taxon>
        <taxon>Phytoseioidea</taxon>
        <taxon>Phytoseiidae</taxon>
        <taxon>Typhlodrominae</taxon>
        <taxon>Galendromus</taxon>
    </lineage>
</organism>
<feature type="region of interest" description="Disordered" evidence="6">
    <location>
        <begin position="270"/>
        <end position="311"/>
    </location>
</feature>
<proteinExistence type="inferred from homology"/>
<evidence type="ECO:0000256" key="2">
    <source>
        <dbReference type="ARBA" id="ARBA00009773"/>
    </source>
</evidence>
<feature type="transmembrane region" description="Helical" evidence="7">
    <location>
        <begin position="581"/>
        <end position="602"/>
    </location>
</feature>
<feature type="transmembrane region" description="Helical" evidence="7">
    <location>
        <begin position="20"/>
        <end position="41"/>
    </location>
</feature>
<evidence type="ECO:0000313" key="8">
    <source>
        <dbReference type="Proteomes" id="UP000694867"/>
    </source>
</evidence>
<protein>
    <submittedName>
        <fullName evidence="9">Transmembrane protein 245</fullName>
    </submittedName>
</protein>
<feature type="transmembrane region" description="Helical" evidence="7">
    <location>
        <begin position="412"/>
        <end position="434"/>
    </location>
</feature>
<sequence length="836" mass="93462">MDMLNNIFTPQGHESAMKQALYNTLAFVFVLVFAVAGVALYFILEPFLQPLLWALLFGSVLYPFKHSLSEFLREWLQNVQAPLAVAVATSPVVLLDSIAHSFMTMLFNYSKLFIAVAGSILVAWFLPLAWFMKVVQLVNIMYSLFGLLVSILSTAFTVWTMTIAFVFVLLFNFNDSVAPIFHMLSPVMYLSIFCYLTGMLGALRIPIILAVFLLMVIGFFAEIEDRGKCGPKTSEKASTKTYDRMSIVEITVARKMKLWYIRLKDALRSPEDVPEPENEDYTEPDKRPPPLIQVDDVDKPADETEDTCTEPTSHESDLYLIAVVWACVVVQLYRNLWFMPLMYIPMLYGVMKGICLRLNVSEMLRGFRDNFDNWYETRRDAIAPAFVQGVFRLLLKGDRKIKHILEDSVDSITSILVIILLFLVATVGTIFMACQVYGESVHLIGITSGVINRTLVHNPELQQLVPDTISNVQGALDSMLGDAYQYGKDWIRGSLRRLLENKDDPSKAEALEGEIMDLWDRIYHMWIRQRNATESEGEKILASPSWNTLIDGLKTLDLSAITNFVKDNLDTLQTVIDSVWVILKGNVTIFISVITAILSVVFGGGTAVLNFVINFIVFTTALFYLLAASDSTYKPIQLLSKAIPNSKGKPISGLGKAVEQAINGVFALSFKMAFFYGLYTWLIHSLFNVNIIYIPSVLAAIFGAVPFLGTYWACLPACLELWLVNGNPVRALIMFLAQILPMCFVDTAIYSEIKGGGHPYLTGLAIAGGVFCMGVQGALFGPMLLCVLIAACNVYSKLVQKSNLANFEEFSVPQSPKPRMRKRASFSGQLVTDKFD</sequence>
<keyword evidence="3 7" id="KW-0812">Transmembrane</keyword>
<dbReference type="GO" id="GO:0016020">
    <property type="term" value="C:membrane"/>
    <property type="evidence" value="ECO:0007669"/>
    <property type="project" value="UniProtKB-SubCell"/>
</dbReference>
<keyword evidence="4 7" id="KW-1133">Transmembrane helix</keyword>
<dbReference type="KEGG" id="goe:100908634"/>
<comment type="subcellular location">
    <subcellularLocation>
        <location evidence="1">Membrane</location>
        <topology evidence="1">Multi-pass membrane protein</topology>
    </subcellularLocation>
</comment>
<gene>
    <name evidence="9" type="primary">LOC100908634</name>
</gene>
<dbReference type="RefSeq" id="XP_003740432.1">
    <property type="nucleotide sequence ID" value="XM_003740384.2"/>
</dbReference>